<evidence type="ECO:0008006" key="4">
    <source>
        <dbReference type="Google" id="ProtNLM"/>
    </source>
</evidence>
<feature type="transmembrane region" description="Helical" evidence="1">
    <location>
        <begin position="349"/>
        <end position="379"/>
    </location>
</feature>
<dbReference type="EMBL" id="JRMQ02000001">
    <property type="protein sequence ID" value="TLE03328.1"/>
    <property type="molecule type" value="Genomic_DNA"/>
</dbReference>
<feature type="transmembrane region" description="Helical" evidence="1">
    <location>
        <begin position="399"/>
        <end position="419"/>
    </location>
</feature>
<keyword evidence="1" id="KW-1133">Transmembrane helix</keyword>
<protein>
    <recommendedName>
        <fullName evidence="4">Pentapeptide repeat-containing protein</fullName>
    </recommendedName>
</protein>
<evidence type="ECO:0000313" key="3">
    <source>
        <dbReference type="Proteomes" id="UP000029707"/>
    </source>
</evidence>
<keyword evidence="1" id="KW-0812">Transmembrane</keyword>
<evidence type="ECO:0000313" key="2">
    <source>
        <dbReference type="EMBL" id="TLE03328.1"/>
    </source>
</evidence>
<evidence type="ECO:0000256" key="1">
    <source>
        <dbReference type="SAM" id="Phobius"/>
    </source>
</evidence>
<dbReference type="OrthoDB" id="5324042at2"/>
<comment type="caution">
    <text evidence="2">The sequence shown here is derived from an EMBL/GenBank/DDBJ whole genome shotgun (WGS) entry which is preliminary data.</text>
</comment>
<dbReference type="AlphaFoldDB" id="A0A4U8TW50"/>
<sequence>MNTIEIIAKELNIEADKITYDKKNKLYIVQDVSLILNAFNWNFDIHFKQCNFTESIIYENKTFQYKIRFEACNFQKQVIFDDAHFQQDISFGGVVFEAGVDFLKTNFGKEVSFHESEFKDDTFFTSNIFNNKTNFVSTHFFKKISFEGSIFKQESLFLKCVANDFLSLFQCKFNILPNFSGAMIDKINLVNADFNLQKITYSNTIKNIQRYYILTNKEQTFTENTIIFRDSFRLFKNALIKENNLLDASQWHKLELYTKEIELDSKKPKIFSKDWIDKWVLRFYRHTSDHHTDLVRIIHWVIILIGYFSLTLFLGKYNCHLEIFFNNHSNNMPINLTNDFINTMVESKLIYLISFIAYIGICLKPIRLLIGYIGTFLIITINPKYIFGIANIFSNKCHFTYIENIIIAIYSILMFLLLFSLQKTARKNSIVPH</sequence>
<dbReference type="Pfam" id="PF13576">
    <property type="entry name" value="Pentapeptide_3"/>
    <property type="match status" value="1"/>
</dbReference>
<organism evidence="2 3">
    <name type="scientific">Helicobacter japonicus</name>
    <dbReference type="NCBI Taxonomy" id="425400"/>
    <lineage>
        <taxon>Bacteria</taxon>
        <taxon>Pseudomonadati</taxon>
        <taxon>Campylobacterota</taxon>
        <taxon>Epsilonproteobacteria</taxon>
        <taxon>Campylobacterales</taxon>
        <taxon>Helicobacteraceae</taxon>
        <taxon>Helicobacter</taxon>
    </lineage>
</organism>
<name>A0A4U8TW50_9HELI</name>
<dbReference type="InterPro" id="IPR001646">
    <property type="entry name" value="5peptide_repeat"/>
</dbReference>
<gene>
    <name evidence="2" type="ORF">LS65_000725</name>
</gene>
<feature type="transmembrane region" description="Helical" evidence="1">
    <location>
        <begin position="297"/>
        <end position="315"/>
    </location>
</feature>
<dbReference type="Proteomes" id="UP000029707">
    <property type="component" value="Unassembled WGS sequence"/>
</dbReference>
<keyword evidence="3" id="KW-1185">Reference proteome</keyword>
<dbReference type="STRING" id="425400.LS65_08370"/>
<reference evidence="2 3" key="1">
    <citation type="journal article" date="2014" name="Genome Announc.">
        <title>Draft genome sequences of eight enterohepatic helicobacter species isolated from both laboratory and wild rodents.</title>
        <authorList>
            <person name="Sheh A."/>
            <person name="Shen Z."/>
            <person name="Fox J.G."/>
        </authorList>
    </citation>
    <scope>NUCLEOTIDE SEQUENCE [LARGE SCALE GENOMIC DNA]</scope>
    <source>
        <strain evidence="2 3">MIT 01-6451</strain>
    </source>
</reference>
<keyword evidence="1" id="KW-0472">Membrane</keyword>
<accession>A0A4U8TW50</accession>
<dbReference type="RefSeq" id="WP_138129727.1">
    <property type="nucleotide sequence ID" value="NZ_CAJUDB010000011.1"/>
</dbReference>
<proteinExistence type="predicted"/>